<dbReference type="OrthoDB" id="9782229at2"/>
<dbReference type="STRING" id="420953.SAMN05192543_101680"/>
<dbReference type="Proteomes" id="UP000199548">
    <property type="component" value="Unassembled WGS sequence"/>
</dbReference>
<proteinExistence type="predicted"/>
<keyword evidence="4" id="KW-0998">Cell outer membrane</keyword>
<evidence type="ECO:0000313" key="8">
    <source>
        <dbReference type="EMBL" id="SFH93827.1"/>
    </source>
</evidence>
<dbReference type="InterPro" id="IPR007450">
    <property type="entry name" value="BamE_dom"/>
</dbReference>
<name>A0A1I3E4A9_9BURK</name>
<evidence type="ECO:0000259" key="7">
    <source>
        <dbReference type="PROSITE" id="PS51123"/>
    </source>
</evidence>
<reference evidence="8 9" key="1">
    <citation type="submission" date="2016-10" db="EMBL/GenBank/DDBJ databases">
        <authorList>
            <person name="de Groot N.N."/>
        </authorList>
    </citation>
    <scope>NUCLEOTIDE SEQUENCE [LARGE SCALE GENOMIC DNA]</scope>
    <source>
        <strain evidence="8 9">LMG 23650</strain>
    </source>
</reference>
<dbReference type="InterPro" id="IPR006664">
    <property type="entry name" value="OMP_bac"/>
</dbReference>
<dbReference type="Pfam" id="PF00691">
    <property type="entry name" value="OmpA"/>
    <property type="match status" value="1"/>
</dbReference>
<accession>A0A1I3E4A9</accession>
<dbReference type="AlphaFoldDB" id="A0A1I3E4A9"/>
<keyword evidence="3 5" id="KW-0472">Membrane</keyword>
<keyword evidence="2 6" id="KW-0732">Signal</keyword>
<evidence type="ECO:0000256" key="6">
    <source>
        <dbReference type="SAM" id="SignalP"/>
    </source>
</evidence>
<dbReference type="PROSITE" id="PS51257">
    <property type="entry name" value="PROKAR_LIPOPROTEIN"/>
    <property type="match status" value="1"/>
</dbReference>
<dbReference type="InterPro" id="IPR037873">
    <property type="entry name" value="BamE-like"/>
</dbReference>
<sequence>MKNNLIYTLFASGLMAMLAGCAGNNPAGSFPDVKSATMAEGIFVNVDNLRNVGAGLSKDQVYNLIGAPHFNESVFGVRTWNYLFNFRSADQVVSCQYQVAFGEDKKVSGVQWRDPSCADFLHTSSTPITPKIEKQVEVENVEQLTMRSDALFPFGKSDLDDMQPDGLEALDNLVTHIGKYNKLVRVHIVGHTDRIGSLSSNYKLSLARATAVRNFLVSKGVNRHLVSVAGVGSSQPVSHCGPGNGSSAIACLAPDRRVSVSITGVM</sequence>
<dbReference type="PRINTS" id="PR01021">
    <property type="entry name" value="OMPADOMAIN"/>
</dbReference>
<dbReference type="CDD" id="cd07185">
    <property type="entry name" value="OmpA_C-like"/>
    <property type="match status" value="1"/>
</dbReference>
<dbReference type="InterPro" id="IPR006665">
    <property type="entry name" value="OmpA-like"/>
</dbReference>
<dbReference type="SUPFAM" id="SSF103088">
    <property type="entry name" value="OmpA-like"/>
    <property type="match status" value="1"/>
</dbReference>
<protein>
    <submittedName>
        <fullName evidence="8">SmpA / OmlA family protein</fullName>
    </submittedName>
</protein>
<gene>
    <name evidence="8" type="ORF">SAMN05192543_101680</name>
</gene>
<dbReference type="Gene3D" id="3.30.1450.10">
    <property type="match status" value="1"/>
</dbReference>
<dbReference type="RefSeq" id="WP_091008822.1">
    <property type="nucleotide sequence ID" value="NZ_CP041743.1"/>
</dbReference>
<dbReference type="EMBL" id="FOQU01000001">
    <property type="protein sequence ID" value="SFH93827.1"/>
    <property type="molecule type" value="Genomic_DNA"/>
</dbReference>
<dbReference type="Pfam" id="PF04355">
    <property type="entry name" value="BamE"/>
    <property type="match status" value="1"/>
</dbReference>
<dbReference type="PANTHER" id="PTHR30329:SF21">
    <property type="entry name" value="LIPOPROTEIN YIAD-RELATED"/>
    <property type="match status" value="1"/>
</dbReference>
<comment type="subcellular location">
    <subcellularLocation>
        <location evidence="1">Cell outer membrane</location>
    </subcellularLocation>
</comment>
<feature type="domain" description="OmpA-like" evidence="7">
    <location>
        <begin position="139"/>
        <end position="266"/>
    </location>
</feature>
<keyword evidence="9" id="KW-1185">Reference proteome</keyword>
<dbReference type="PROSITE" id="PS51123">
    <property type="entry name" value="OMPA_2"/>
    <property type="match status" value="1"/>
</dbReference>
<feature type="chain" id="PRO_5011595184" evidence="6">
    <location>
        <begin position="23"/>
        <end position="266"/>
    </location>
</feature>
<evidence type="ECO:0000256" key="5">
    <source>
        <dbReference type="PROSITE-ProRule" id="PRU00473"/>
    </source>
</evidence>
<dbReference type="InterPro" id="IPR050330">
    <property type="entry name" value="Bact_OuterMem_StrucFunc"/>
</dbReference>
<evidence type="ECO:0000256" key="1">
    <source>
        <dbReference type="ARBA" id="ARBA00004442"/>
    </source>
</evidence>
<dbReference type="PANTHER" id="PTHR30329">
    <property type="entry name" value="STATOR ELEMENT OF FLAGELLAR MOTOR COMPLEX"/>
    <property type="match status" value="1"/>
</dbReference>
<evidence type="ECO:0000256" key="2">
    <source>
        <dbReference type="ARBA" id="ARBA00022729"/>
    </source>
</evidence>
<evidence type="ECO:0000313" key="9">
    <source>
        <dbReference type="Proteomes" id="UP000199548"/>
    </source>
</evidence>
<organism evidence="8 9">
    <name type="scientific">Paraburkholderia megapolitana</name>
    <dbReference type="NCBI Taxonomy" id="420953"/>
    <lineage>
        <taxon>Bacteria</taxon>
        <taxon>Pseudomonadati</taxon>
        <taxon>Pseudomonadota</taxon>
        <taxon>Betaproteobacteria</taxon>
        <taxon>Burkholderiales</taxon>
        <taxon>Burkholderiaceae</taxon>
        <taxon>Paraburkholderia</taxon>
    </lineage>
</organism>
<evidence type="ECO:0000256" key="3">
    <source>
        <dbReference type="ARBA" id="ARBA00023136"/>
    </source>
</evidence>
<dbReference type="Gene3D" id="3.30.1330.60">
    <property type="entry name" value="OmpA-like domain"/>
    <property type="match status" value="1"/>
</dbReference>
<dbReference type="InterPro" id="IPR036737">
    <property type="entry name" value="OmpA-like_sf"/>
</dbReference>
<feature type="signal peptide" evidence="6">
    <location>
        <begin position="1"/>
        <end position="22"/>
    </location>
</feature>
<dbReference type="GO" id="GO:0009279">
    <property type="term" value="C:cell outer membrane"/>
    <property type="evidence" value="ECO:0007669"/>
    <property type="project" value="UniProtKB-SubCell"/>
</dbReference>
<evidence type="ECO:0000256" key="4">
    <source>
        <dbReference type="ARBA" id="ARBA00023237"/>
    </source>
</evidence>